<dbReference type="Gene3D" id="3.40.50.720">
    <property type="entry name" value="NAD(P)-binding Rossmann-like Domain"/>
    <property type="match status" value="1"/>
</dbReference>
<name>A0A917K0V9_9GAMM</name>
<reference evidence="4" key="1">
    <citation type="journal article" date="2014" name="Int. J. Syst. Evol. Microbiol.">
        <title>Complete genome sequence of Corynebacterium casei LMG S-19264T (=DSM 44701T), isolated from a smear-ripened cheese.</title>
        <authorList>
            <consortium name="US DOE Joint Genome Institute (JGI-PGF)"/>
            <person name="Walter F."/>
            <person name="Albersmeier A."/>
            <person name="Kalinowski J."/>
            <person name="Ruckert C."/>
        </authorList>
    </citation>
    <scope>NUCLEOTIDE SEQUENCE</scope>
    <source>
        <strain evidence="4">JCM 30804</strain>
    </source>
</reference>
<keyword evidence="5" id="KW-1185">Reference proteome</keyword>
<organism evidence="4 5">
    <name type="scientific">Shewanella gelidii</name>
    <dbReference type="NCBI Taxonomy" id="1642821"/>
    <lineage>
        <taxon>Bacteria</taxon>
        <taxon>Pseudomonadati</taxon>
        <taxon>Pseudomonadota</taxon>
        <taxon>Gammaproteobacteria</taxon>
        <taxon>Alteromonadales</taxon>
        <taxon>Shewanellaceae</taxon>
        <taxon>Shewanella</taxon>
    </lineage>
</organism>
<evidence type="ECO:0000256" key="1">
    <source>
        <dbReference type="ARBA" id="ARBA00006484"/>
    </source>
</evidence>
<comment type="similarity">
    <text evidence="1">Belongs to the short-chain dehydrogenases/reductases (SDR) family.</text>
</comment>
<dbReference type="RefSeq" id="WP_188922916.1">
    <property type="nucleotide sequence ID" value="NZ_BMPZ01000015.1"/>
</dbReference>
<dbReference type="Proteomes" id="UP000613743">
    <property type="component" value="Unassembled WGS sequence"/>
</dbReference>
<proteinExistence type="inferred from homology"/>
<accession>A0A917K0V9</accession>
<dbReference type="PANTHER" id="PTHR42901">
    <property type="entry name" value="ALCOHOL DEHYDROGENASE"/>
    <property type="match status" value="1"/>
</dbReference>
<dbReference type="EMBL" id="BMPZ01000015">
    <property type="protein sequence ID" value="GGI92637.1"/>
    <property type="molecule type" value="Genomic_DNA"/>
</dbReference>
<evidence type="ECO:0000313" key="5">
    <source>
        <dbReference type="Proteomes" id="UP000613743"/>
    </source>
</evidence>
<evidence type="ECO:0000256" key="2">
    <source>
        <dbReference type="ARBA" id="ARBA00023002"/>
    </source>
</evidence>
<dbReference type="SUPFAM" id="SSF51735">
    <property type="entry name" value="NAD(P)-binding Rossmann-fold domains"/>
    <property type="match status" value="1"/>
</dbReference>
<reference evidence="4" key="2">
    <citation type="submission" date="2020-09" db="EMBL/GenBank/DDBJ databases">
        <authorList>
            <person name="Sun Q."/>
            <person name="Ohkuma M."/>
        </authorList>
    </citation>
    <scope>NUCLEOTIDE SEQUENCE</scope>
    <source>
        <strain evidence="4">JCM 30804</strain>
    </source>
</reference>
<dbReference type="InterPro" id="IPR002347">
    <property type="entry name" value="SDR_fam"/>
</dbReference>
<feature type="domain" description="Ketoreductase" evidence="3">
    <location>
        <begin position="2"/>
        <end position="184"/>
    </location>
</feature>
<gene>
    <name evidence="4" type="ORF">GCM10009332_32400</name>
</gene>
<protein>
    <submittedName>
        <fullName evidence="4">Short-chain dehydrogenase</fullName>
    </submittedName>
</protein>
<keyword evidence="2" id="KW-0560">Oxidoreductase</keyword>
<dbReference type="PRINTS" id="PR00081">
    <property type="entry name" value="GDHRDH"/>
</dbReference>
<dbReference type="InterPro" id="IPR057326">
    <property type="entry name" value="KR_dom"/>
</dbReference>
<dbReference type="PANTHER" id="PTHR42901:SF1">
    <property type="entry name" value="ALCOHOL DEHYDROGENASE"/>
    <property type="match status" value="1"/>
</dbReference>
<comment type="caution">
    <text evidence="4">The sequence shown here is derived from an EMBL/GenBank/DDBJ whole genome shotgun (WGS) entry which is preliminary data.</text>
</comment>
<dbReference type="Pfam" id="PF00106">
    <property type="entry name" value="adh_short"/>
    <property type="match status" value="1"/>
</dbReference>
<evidence type="ECO:0000259" key="3">
    <source>
        <dbReference type="SMART" id="SM00822"/>
    </source>
</evidence>
<dbReference type="GO" id="GO:0016491">
    <property type="term" value="F:oxidoreductase activity"/>
    <property type="evidence" value="ECO:0007669"/>
    <property type="project" value="UniProtKB-KW"/>
</dbReference>
<dbReference type="AlphaFoldDB" id="A0A917K0V9"/>
<dbReference type="InterPro" id="IPR036291">
    <property type="entry name" value="NAD(P)-bd_dom_sf"/>
</dbReference>
<evidence type="ECO:0000313" key="4">
    <source>
        <dbReference type="EMBL" id="GGI92637.1"/>
    </source>
</evidence>
<dbReference type="SMART" id="SM00822">
    <property type="entry name" value="PKS_KR"/>
    <property type="match status" value="1"/>
</dbReference>
<sequence>MILITGASSGLGAALAKHYHADDIDLLLTGRNSQRLARVKNTNAPCAQTVVADLSEPEQIQAVFKQATNPIQTVIHCAGSGLFGELGEQSPSEIKKLVQDNLTATIFFIQAVVERYQDQALDLVVVMSTAAQTAKSGESTYCAVKWGIKGFVESVRLELKNKPMNIIAVYPGGMATSFWQSSGKQIDTRQFMTADEAAIMLKQALTSSAHGYISDITINRKP</sequence>